<dbReference type="InterPro" id="IPR036390">
    <property type="entry name" value="WH_DNA-bd_sf"/>
</dbReference>
<dbReference type="Pfam" id="PF07729">
    <property type="entry name" value="FCD"/>
    <property type="match status" value="1"/>
</dbReference>
<dbReference type="SUPFAM" id="SSF46785">
    <property type="entry name" value="Winged helix' DNA-binding domain"/>
    <property type="match status" value="1"/>
</dbReference>
<dbReference type="InterPro" id="IPR008920">
    <property type="entry name" value="TF_FadR/GntR_C"/>
</dbReference>
<dbReference type="Proteomes" id="UP000199494">
    <property type="component" value="Unassembled WGS sequence"/>
</dbReference>
<sequence>MARQEDAATAQHQRLRRMIIERELPPGSVLLETPLSQRLGVSRTPVREALARLAQEGLITRRTRGYVVHELSPEEIIEVFDARIVLECAVAERAATAADDLQLTHLEQLTEELDALVKKLWTATSSGDEPAADAIRAAIRPLNVAWHHALRACGKNRTLAKLLEQVLDVQKIYNPLMRQHDVEEIALGQRQHNEIVTALRRRDPVTAREVMARHLTTVRQSKVAEFARTLRHDAQGERAHTG</sequence>
<dbReference type="InterPro" id="IPR000524">
    <property type="entry name" value="Tscrpt_reg_HTH_GntR"/>
</dbReference>
<reference evidence="4 5" key="1">
    <citation type="submission" date="2016-10" db="EMBL/GenBank/DDBJ databases">
        <authorList>
            <person name="de Groot N.N."/>
        </authorList>
    </citation>
    <scope>NUCLEOTIDE SEQUENCE [LARGE SCALE GENOMIC DNA]</scope>
    <source>
        <strain evidence="4 5">CGMCC 4.5506</strain>
    </source>
</reference>
<dbReference type="SMART" id="SM00895">
    <property type="entry name" value="FCD"/>
    <property type="match status" value="1"/>
</dbReference>
<organism evidence="4 5">
    <name type="scientific">Prauserella marina</name>
    <dbReference type="NCBI Taxonomy" id="530584"/>
    <lineage>
        <taxon>Bacteria</taxon>
        <taxon>Bacillati</taxon>
        <taxon>Actinomycetota</taxon>
        <taxon>Actinomycetes</taxon>
        <taxon>Pseudonocardiales</taxon>
        <taxon>Pseudonocardiaceae</taxon>
        <taxon>Prauserella</taxon>
    </lineage>
</organism>
<dbReference type="KEGG" id="pmad:BAY61_16380"/>
<dbReference type="RefSeq" id="WP_091804822.1">
    <property type="nucleotide sequence ID" value="NZ_CP016353.1"/>
</dbReference>
<keyword evidence="2 4" id="KW-0238">DNA-binding</keyword>
<evidence type="ECO:0000313" key="4">
    <source>
        <dbReference type="EMBL" id="SDD04572.1"/>
    </source>
</evidence>
<dbReference type="PRINTS" id="PR00035">
    <property type="entry name" value="HTHGNTR"/>
</dbReference>
<dbReference type="SMART" id="SM00345">
    <property type="entry name" value="HTH_GNTR"/>
    <property type="match status" value="1"/>
</dbReference>
<dbReference type="EMBL" id="FMZE01000005">
    <property type="protein sequence ID" value="SDD04572.1"/>
    <property type="molecule type" value="Genomic_DNA"/>
</dbReference>
<gene>
    <name evidence="4" type="ORF">SAMN05421630_105324</name>
</gene>
<dbReference type="InterPro" id="IPR011711">
    <property type="entry name" value="GntR_C"/>
</dbReference>
<dbReference type="PANTHER" id="PTHR43537">
    <property type="entry name" value="TRANSCRIPTIONAL REGULATOR, GNTR FAMILY"/>
    <property type="match status" value="1"/>
</dbReference>
<dbReference type="Gene3D" id="1.20.120.530">
    <property type="entry name" value="GntR ligand-binding domain-like"/>
    <property type="match status" value="1"/>
</dbReference>
<dbReference type="GO" id="GO:0003677">
    <property type="term" value="F:DNA binding"/>
    <property type="evidence" value="ECO:0007669"/>
    <property type="project" value="UniProtKB-KW"/>
</dbReference>
<keyword evidence="5" id="KW-1185">Reference proteome</keyword>
<evidence type="ECO:0000313" key="5">
    <source>
        <dbReference type="Proteomes" id="UP000199494"/>
    </source>
</evidence>
<dbReference type="STRING" id="530584.SAMN05421630_105324"/>
<dbReference type="GO" id="GO:0003700">
    <property type="term" value="F:DNA-binding transcription factor activity"/>
    <property type="evidence" value="ECO:0007669"/>
    <property type="project" value="InterPro"/>
</dbReference>
<dbReference type="InterPro" id="IPR036388">
    <property type="entry name" value="WH-like_DNA-bd_sf"/>
</dbReference>
<keyword evidence="1" id="KW-0805">Transcription regulation</keyword>
<accession>A0A222VRF5</accession>
<proteinExistence type="predicted"/>
<evidence type="ECO:0000256" key="1">
    <source>
        <dbReference type="ARBA" id="ARBA00023015"/>
    </source>
</evidence>
<dbReference type="Pfam" id="PF00392">
    <property type="entry name" value="GntR"/>
    <property type="match status" value="1"/>
</dbReference>
<evidence type="ECO:0000256" key="2">
    <source>
        <dbReference type="ARBA" id="ARBA00023125"/>
    </source>
</evidence>
<dbReference type="SUPFAM" id="SSF48008">
    <property type="entry name" value="GntR ligand-binding domain-like"/>
    <property type="match status" value="1"/>
</dbReference>
<dbReference type="PANTHER" id="PTHR43537:SF5">
    <property type="entry name" value="UXU OPERON TRANSCRIPTIONAL REGULATOR"/>
    <property type="match status" value="1"/>
</dbReference>
<name>A0A222VRF5_9PSEU</name>
<dbReference type="PROSITE" id="PS50949">
    <property type="entry name" value="HTH_GNTR"/>
    <property type="match status" value="1"/>
</dbReference>
<keyword evidence="3" id="KW-0804">Transcription</keyword>
<evidence type="ECO:0000256" key="3">
    <source>
        <dbReference type="ARBA" id="ARBA00023163"/>
    </source>
</evidence>
<dbReference type="AlphaFoldDB" id="A0A222VRF5"/>
<dbReference type="OrthoDB" id="3367236at2"/>
<dbReference type="Gene3D" id="1.10.10.10">
    <property type="entry name" value="Winged helix-like DNA-binding domain superfamily/Winged helix DNA-binding domain"/>
    <property type="match status" value="1"/>
</dbReference>
<protein>
    <submittedName>
        <fullName evidence="4">DNA-binding transcriptional regulator, GntR family</fullName>
    </submittedName>
</protein>
<dbReference type="CDD" id="cd07377">
    <property type="entry name" value="WHTH_GntR"/>
    <property type="match status" value="1"/>
</dbReference>